<dbReference type="Proteomes" id="UP000886700">
    <property type="component" value="Unplaced"/>
</dbReference>
<evidence type="ECO:0000256" key="5">
    <source>
        <dbReference type="ARBA" id="ARBA00023157"/>
    </source>
</evidence>
<dbReference type="SUPFAM" id="SSF49842">
    <property type="entry name" value="TNF-like"/>
    <property type="match status" value="1"/>
</dbReference>
<dbReference type="GO" id="GO:1903588">
    <property type="term" value="P:negative regulation of blood vessel endothelial cell proliferation involved in sprouting angiogenesis"/>
    <property type="evidence" value="ECO:0007669"/>
    <property type="project" value="UniProtKB-ARBA"/>
</dbReference>
<dbReference type="GO" id="GO:0090051">
    <property type="term" value="P:negative regulation of cell migration involved in sprouting angiogenesis"/>
    <property type="evidence" value="ECO:0007669"/>
    <property type="project" value="TreeGrafter"/>
</dbReference>
<dbReference type="InterPro" id="IPR050392">
    <property type="entry name" value="Collagen/C1q_domain"/>
</dbReference>
<dbReference type="PROSITE" id="PS50871">
    <property type="entry name" value="C1Q"/>
    <property type="match status" value="1"/>
</dbReference>
<dbReference type="GO" id="GO:0030948">
    <property type="term" value="P:negative regulation of vascular endothelial growth factor receptor signaling pathway"/>
    <property type="evidence" value="ECO:0007669"/>
    <property type="project" value="TreeGrafter"/>
</dbReference>
<dbReference type="eggNOG" id="ENOG502QUTH">
    <property type="taxonomic scope" value="Eukaryota"/>
</dbReference>
<dbReference type="AlphaFoldDB" id="A0A1U7QRH8"/>
<feature type="region of interest" description="Disordered" evidence="7">
    <location>
        <begin position="508"/>
        <end position="538"/>
    </location>
</feature>
<feature type="domain" description="C1q" evidence="9">
    <location>
        <begin position="824"/>
        <end position="952"/>
    </location>
</feature>
<dbReference type="PROSITE" id="PS51041">
    <property type="entry name" value="EMI"/>
    <property type="match status" value="1"/>
</dbReference>
<dbReference type="Pfam" id="PF00386">
    <property type="entry name" value="C1q"/>
    <property type="match status" value="1"/>
</dbReference>
<dbReference type="Pfam" id="PF07546">
    <property type="entry name" value="EMI"/>
    <property type="match status" value="1"/>
</dbReference>
<protein>
    <submittedName>
        <fullName evidence="12">Multimerin-2</fullName>
    </submittedName>
</protein>
<proteinExistence type="predicted"/>
<dbReference type="InterPro" id="IPR001073">
    <property type="entry name" value="C1q_dom"/>
</dbReference>
<dbReference type="KEGG" id="maua:101824451"/>
<evidence type="ECO:0000259" key="9">
    <source>
        <dbReference type="PROSITE" id="PS50871"/>
    </source>
</evidence>
<feature type="coiled-coil region" evidence="6">
    <location>
        <begin position="459"/>
        <end position="486"/>
    </location>
</feature>
<feature type="region of interest" description="Disordered" evidence="7">
    <location>
        <begin position="132"/>
        <end position="159"/>
    </location>
</feature>
<dbReference type="SMART" id="SM00110">
    <property type="entry name" value="C1Q"/>
    <property type="match status" value="1"/>
</dbReference>
<sequence>MILTLMLGLGGYLVWGLPGAWAQDPRTRFFDPKRPRVPAGWKTEAADTSRELIGRNWCPYQKSRLVTFVAACKTEKFLVHSQQPCPQGAPDCQRVKVMYRVAQKPVYQVQQKVLMSVAWGCCPGFQGPDCQDYDPTANPEPMSTPTEPSGELPETWDQPHGFELGHPVTEFSEITVSQEPQDHLFQDLQNDAQPVEDGLPGPWEARDSNLTVETIVANQTEFEFAGRMSEPLLQAHIDAFLQAHISPTLQSFSESLHSLSQAVRNLSLDVGANHQAVKMVQEGTVTRAELQELGAKFDAKMQENNQRLGQLWRDVEDQLHAQRRSVHHALSEVHAEVSTKFKELVKAQELPGANGSLAVAAAAAAAARPEPESLQARLGQLQRNISALHAVIEQREEELQSTLKNMDSVLNRHVDEIKELYSESDETFDQISKVERQVEELLVNHTGLRELRVILMEKSLIMEENKEEMERQLLELNLTLQHLQVGHADLIKYVKDCNCQRRHSGAADVIREGQRDTAHTPEETQVSLDEQHQPDSSSLQALQRTVDAMSSTMDEHKGEGERARAERARMRSQLRALDQAVAALKAVANQTGREIRQLHSSFAALLEDALRHQAVLNALFGEEMMEEMFEEVARPLPLNYDQIRLALQDAASGLQEQAFGWDTLATRVEVLEQALEQRPQLAERLQPSHDPGRAEEATALAKLEQEVQRLNSDVKQVGQCCEASWASSFNGSLEDLSSMLSDTRHSLRRHQQLFHGLFGNFQELVASNISLDLGKLQAVLSKKEKKQQKGLETSRKREKKQVVTSADAQARGTQKGVLDSELWEAGSPVAFYASSSEAASALQMVKFNTTAINVGSGYFPEHGYFRAPKRGVYLFTVSITFGPGPGVGQLVFEGHHRVPVHSAEQRGGSTAATFAMAELQKGERVWFELIQGSVTKGSQPHTAFGGFLIFKT</sequence>
<dbReference type="RefSeq" id="XP_005077687.3">
    <property type="nucleotide sequence ID" value="XM_005077630.4"/>
</dbReference>
<reference evidence="12" key="1">
    <citation type="submission" date="2025-08" db="UniProtKB">
        <authorList>
            <consortium name="RefSeq"/>
        </authorList>
    </citation>
    <scope>IDENTIFICATION</scope>
    <source>
        <tissue evidence="12">Liver</tissue>
    </source>
</reference>
<dbReference type="GeneID" id="101824451"/>
<dbReference type="PANTHER" id="PTHR15427">
    <property type="entry name" value="EMILIN ELASTIN MICROFIBRIL INTERFACE-LOCATED PROTEIN ELASTIN MICROFIBRIL INTERFACER"/>
    <property type="match status" value="1"/>
</dbReference>
<feature type="region of interest" description="Disordered" evidence="7">
    <location>
        <begin position="784"/>
        <end position="808"/>
    </location>
</feature>
<evidence type="ECO:0000313" key="11">
    <source>
        <dbReference type="Proteomes" id="UP000886700"/>
    </source>
</evidence>
<feature type="compositionally biased region" description="Basic and acidic residues" evidence="7">
    <location>
        <begin position="509"/>
        <end position="522"/>
    </location>
</feature>
<organism evidence="11 12">
    <name type="scientific">Mesocricetus auratus</name>
    <name type="common">Golden hamster</name>
    <dbReference type="NCBI Taxonomy" id="10036"/>
    <lineage>
        <taxon>Eukaryota</taxon>
        <taxon>Metazoa</taxon>
        <taxon>Chordata</taxon>
        <taxon>Craniata</taxon>
        <taxon>Vertebrata</taxon>
        <taxon>Euteleostomi</taxon>
        <taxon>Mammalia</taxon>
        <taxon>Eutheria</taxon>
        <taxon>Euarchontoglires</taxon>
        <taxon>Glires</taxon>
        <taxon>Rodentia</taxon>
        <taxon>Myomorpha</taxon>
        <taxon>Muroidea</taxon>
        <taxon>Cricetidae</taxon>
        <taxon>Cricetinae</taxon>
        <taxon>Mesocricetus</taxon>
    </lineage>
</organism>
<keyword evidence="2" id="KW-0964">Secreted</keyword>
<evidence type="ECO:0000256" key="4">
    <source>
        <dbReference type="ARBA" id="ARBA00023054"/>
    </source>
</evidence>
<feature type="coiled-coil region" evidence="6">
    <location>
        <begin position="693"/>
        <end position="720"/>
    </location>
</feature>
<comment type="subcellular location">
    <subcellularLocation>
        <location evidence="1">Secreted</location>
    </subcellularLocation>
</comment>
<feature type="chain" id="PRO_5046685930" evidence="8">
    <location>
        <begin position="23"/>
        <end position="952"/>
    </location>
</feature>
<evidence type="ECO:0000259" key="10">
    <source>
        <dbReference type="PROSITE" id="PS51041"/>
    </source>
</evidence>
<dbReference type="GO" id="GO:0001525">
    <property type="term" value="P:angiogenesis"/>
    <property type="evidence" value="ECO:0007669"/>
    <property type="project" value="UniProtKB-KW"/>
</dbReference>
<evidence type="ECO:0000256" key="6">
    <source>
        <dbReference type="SAM" id="Coils"/>
    </source>
</evidence>
<evidence type="ECO:0000256" key="7">
    <source>
        <dbReference type="SAM" id="MobiDB-lite"/>
    </source>
</evidence>
<keyword evidence="5" id="KW-1015">Disulfide bond</keyword>
<dbReference type="InterPro" id="IPR011489">
    <property type="entry name" value="EMI_domain"/>
</dbReference>
<keyword evidence="4 6" id="KW-0175">Coiled coil</keyword>
<feature type="coiled-coil region" evidence="6">
    <location>
        <begin position="539"/>
        <end position="573"/>
    </location>
</feature>
<dbReference type="InterPro" id="IPR008983">
    <property type="entry name" value="Tumour_necrosis_fac-like_dom"/>
</dbReference>
<evidence type="ECO:0000256" key="8">
    <source>
        <dbReference type="SAM" id="SignalP"/>
    </source>
</evidence>
<feature type="compositionally biased region" description="Polar residues" evidence="7">
    <location>
        <begin position="523"/>
        <end position="538"/>
    </location>
</feature>
<evidence type="ECO:0000256" key="3">
    <source>
        <dbReference type="ARBA" id="ARBA00022729"/>
    </source>
</evidence>
<keyword evidence="3 8" id="KW-0732">Signal</keyword>
<feature type="signal peptide" evidence="8">
    <location>
        <begin position="1"/>
        <end position="22"/>
    </location>
</feature>
<name>A0A1U7QRH8_MESAU</name>
<dbReference type="PRINTS" id="PR00007">
    <property type="entry name" value="COMPLEMNTC1Q"/>
</dbReference>
<dbReference type="STRING" id="10036.ENSMAUP00000019283"/>
<evidence type="ECO:0000256" key="1">
    <source>
        <dbReference type="ARBA" id="ARBA00004613"/>
    </source>
</evidence>
<feature type="domain" description="EMI" evidence="10">
    <location>
        <begin position="54"/>
        <end position="132"/>
    </location>
</feature>
<dbReference type="PANTHER" id="PTHR15427:SF6">
    <property type="entry name" value="MULTIMERIN-2"/>
    <property type="match status" value="1"/>
</dbReference>
<evidence type="ECO:0000256" key="2">
    <source>
        <dbReference type="ARBA" id="ARBA00022525"/>
    </source>
</evidence>
<dbReference type="Gene3D" id="2.60.120.40">
    <property type="match status" value="1"/>
</dbReference>
<keyword evidence="11" id="KW-1185">Reference proteome</keyword>
<evidence type="ECO:0000313" key="12">
    <source>
        <dbReference type="RefSeq" id="XP_005077687.3"/>
    </source>
</evidence>
<accession>A0A1U7QRH8</accession>
<gene>
    <name evidence="12" type="primary">Mmrn2</name>
</gene>
<feature type="coiled-coil region" evidence="6">
    <location>
        <begin position="378"/>
        <end position="412"/>
    </location>
</feature>